<organism evidence="2 3">
    <name type="scientific">Prorocentrum cordatum</name>
    <dbReference type="NCBI Taxonomy" id="2364126"/>
    <lineage>
        <taxon>Eukaryota</taxon>
        <taxon>Sar</taxon>
        <taxon>Alveolata</taxon>
        <taxon>Dinophyceae</taxon>
        <taxon>Prorocentrales</taxon>
        <taxon>Prorocentraceae</taxon>
        <taxon>Prorocentrum</taxon>
    </lineage>
</organism>
<feature type="region of interest" description="Disordered" evidence="1">
    <location>
        <begin position="1"/>
        <end position="49"/>
    </location>
</feature>
<feature type="compositionally biased region" description="Basic and acidic residues" evidence="1">
    <location>
        <begin position="113"/>
        <end position="123"/>
    </location>
</feature>
<proteinExistence type="predicted"/>
<gene>
    <name evidence="2" type="ORF">PCOR1329_LOCUS62536</name>
</gene>
<dbReference type="EMBL" id="CAUYUJ010017904">
    <property type="protein sequence ID" value="CAK0878937.1"/>
    <property type="molecule type" value="Genomic_DNA"/>
</dbReference>
<evidence type="ECO:0000313" key="3">
    <source>
        <dbReference type="Proteomes" id="UP001189429"/>
    </source>
</evidence>
<dbReference type="Proteomes" id="UP001189429">
    <property type="component" value="Unassembled WGS sequence"/>
</dbReference>
<feature type="non-terminal residue" evidence="2">
    <location>
        <position position="1"/>
    </location>
</feature>
<evidence type="ECO:0000256" key="1">
    <source>
        <dbReference type="SAM" id="MobiDB-lite"/>
    </source>
</evidence>
<sequence length="190" mass="19817">GAARAPLAPTLPAPRRVRAPRANGLAASGLRRSGRVQPAAPRVRRARRAAPGLAFRSLDGISLTLQPGPASGLVQAWSAEHLDWALAASARVRLWAAAAPRGDRPGSSTPRPPGERVRVESTRMVRTGNFPKGPRAATPHGKDGQFSPRAAPPAPPLARSARQGGESSADQKNPRGALKFDVYGVVSSST</sequence>
<protein>
    <submittedName>
        <fullName evidence="2">Uncharacterized protein</fullName>
    </submittedName>
</protein>
<evidence type="ECO:0000313" key="2">
    <source>
        <dbReference type="EMBL" id="CAK0878937.1"/>
    </source>
</evidence>
<accession>A0ABN9W1Y9</accession>
<name>A0ABN9W1Y9_9DINO</name>
<reference evidence="2" key="1">
    <citation type="submission" date="2023-10" db="EMBL/GenBank/DDBJ databases">
        <authorList>
            <person name="Chen Y."/>
            <person name="Shah S."/>
            <person name="Dougan E. K."/>
            <person name="Thang M."/>
            <person name="Chan C."/>
        </authorList>
    </citation>
    <scope>NUCLEOTIDE SEQUENCE [LARGE SCALE GENOMIC DNA]</scope>
</reference>
<feature type="region of interest" description="Disordered" evidence="1">
    <location>
        <begin position="98"/>
        <end position="179"/>
    </location>
</feature>
<keyword evidence="3" id="KW-1185">Reference proteome</keyword>
<comment type="caution">
    <text evidence="2">The sequence shown here is derived from an EMBL/GenBank/DDBJ whole genome shotgun (WGS) entry which is preliminary data.</text>
</comment>
<feature type="compositionally biased region" description="Low complexity" evidence="1">
    <location>
        <begin position="1"/>
        <end position="14"/>
    </location>
</feature>